<gene>
    <name evidence="5" type="ORF">H8S34_12600</name>
</gene>
<dbReference type="PROSITE" id="PS51337">
    <property type="entry name" value="B12_BINDING_NTER"/>
    <property type="match status" value="1"/>
</dbReference>
<dbReference type="Proteomes" id="UP000660021">
    <property type="component" value="Unassembled WGS sequence"/>
</dbReference>
<dbReference type="PANTHER" id="PTHR45833:SF1">
    <property type="entry name" value="METHIONINE SYNTHASE"/>
    <property type="match status" value="1"/>
</dbReference>
<keyword evidence="2" id="KW-0170">Cobalt</keyword>
<evidence type="ECO:0000256" key="2">
    <source>
        <dbReference type="ARBA" id="ARBA00023285"/>
    </source>
</evidence>
<dbReference type="PANTHER" id="PTHR45833">
    <property type="entry name" value="METHIONINE SYNTHASE"/>
    <property type="match status" value="1"/>
</dbReference>
<evidence type="ECO:0000259" key="3">
    <source>
        <dbReference type="PROSITE" id="PS51332"/>
    </source>
</evidence>
<protein>
    <submittedName>
        <fullName evidence="5">Corrinoid protein</fullName>
    </submittedName>
</protein>
<feature type="domain" description="B12-binding N-terminal" evidence="4">
    <location>
        <begin position="1"/>
        <end position="88"/>
    </location>
</feature>
<dbReference type="InterPro" id="IPR003759">
    <property type="entry name" value="Cbl-bd_cap"/>
</dbReference>
<dbReference type="SUPFAM" id="SSF52242">
    <property type="entry name" value="Cobalamin (vitamin B12)-binding domain"/>
    <property type="match status" value="1"/>
</dbReference>
<keyword evidence="6" id="KW-1185">Reference proteome</keyword>
<name>A0ABR7HVW3_9FIRM</name>
<evidence type="ECO:0000259" key="4">
    <source>
        <dbReference type="PROSITE" id="PS51337"/>
    </source>
</evidence>
<sequence length="212" mass="22054">MSTLNELSQAIQKGRTKLVQELVPRALEEGLAPRAILEDGLLAGMGIVGEQFKAGTMFVPQVLMAAKAMNAGTALLKPHLTGDHAAPLGRACLGTVKGDLHDIGKNLVRMMFEGQGIEVIDLGVDVAPETFIRTAMEQNCSIIACSSLLTTSMPAMGEVVEAAKAAGIRDQVKIMVGGAPVTQRFCTDIGADAYTADAATAAAVAAQYLSAQ</sequence>
<accession>A0ABR7HVW3</accession>
<dbReference type="InterPro" id="IPR050554">
    <property type="entry name" value="Met_Synthase/Corrinoid"/>
</dbReference>
<evidence type="ECO:0000313" key="6">
    <source>
        <dbReference type="Proteomes" id="UP000660021"/>
    </source>
</evidence>
<dbReference type="Pfam" id="PF02310">
    <property type="entry name" value="B12-binding"/>
    <property type="match status" value="1"/>
</dbReference>
<dbReference type="PROSITE" id="PS51332">
    <property type="entry name" value="B12_BINDING"/>
    <property type="match status" value="1"/>
</dbReference>
<organism evidence="5 6">
    <name type="scientific">Pseudoflavonifractor hominis</name>
    <dbReference type="NCBI Taxonomy" id="2763059"/>
    <lineage>
        <taxon>Bacteria</taxon>
        <taxon>Bacillati</taxon>
        <taxon>Bacillota</taxon>
        <taxon>Clostridia</taxon>
        <taxon>Eubacteriales</taxon>
        <taxon>Oscillospiraceae</taxon>
        <taxon>Pseudoflavonifractor</taxon>
    </lineage>
</organism>
<reference evidence="5 6" key="1">
    <citation type="submission" date="2020-08" db="EMBL/GenBank/DDBJ databases">
        <title>Genome public.</title>
        <authorList>
            <person name="Liu C."/>
            <person name="Sun Q."/>
        </authorList>
    </citation>
    <scope>NUCLEOTIDE SEQUENCE [LARGE SCALE GENOMIC DNA]</scope>
    <source>
        <strain evidence="5 6">New-38</strain>
    </source>
</reference>
<dbReference type="RefSeq" id="WP_186964159.1">
    <property type="nucleotide sequence ID" value="NZ_JACOPR010000008.1"/>
</dbReference>
<dbReference type="InterPro" id="IPR036724">
    <property type="entry name" value="Cobalamin-bd_sf"/>
</dbReference>
<comment type="caution">
    <text evidence="5">The sequence shown here is derived from an EMBL/GenBank/DDBJ whole genome shotgun (WGS) entry which is preliminary data.</text>
</comment>
<evidence type="ECO:0000313" key="5">
    <source>
        <dbReference type="EMBL" id="MBC5731660.1"/>
    </source>
</evidence>
<dbReference type="InterPro" id="IPR036594">
    <property type="entry name" value="Meth_synthase_dom"/>
</dbReference>
<dbReference type="EMBL" id="JACOPR010000008">
    <property type="protein sequence ID" value="MBC5731660.1"/>
    <property type="molecule type" value="Genomic_DNA"/>
</dbReference>
<dbReference type="Gene3D" id="3.40.50.280">
    <property type="entry name" value="Cobalamin-binding domain"/>
    <property type="match status" value="1"/>
</dbReference>
<dbReference type="InterPro" id="IPR006158">
    <property type="entry name" value="Cobalamin-bd"/>
</dbReference>
<proteinExistence type="predicted"/>
<keyword evidence="1" id="KW-0479">Metal-binding</keyword>
<dbReference type="Gene3D" id="1.10.1240.10">
    <property type="entry name" value="Methionine synthase domain"/>
    <property type="match status" value="1"/>
</dbReference>
<dbReference type="Pfam" id="PF02607">
    <property type="entry name" value="B12-binding_2"/>
    <property type="match status" value="1"/>
</dbReference>
<evidence type="ECO:0000256" key="1">
    <source>
        <dbReference type="ARBA" id="ARBA00022723"/>
    </source>
</evidence>
<feature type="domain" description="B12-binding" evidence="3">
    <location>
        <begin position="88"/>
        <end position="212"/>
    </location>
</feature>
<dbReference type="SUPFAM" id="SSF47644">
    <property type="entry name" value="Methionine synthase domain"/>
    <property type="match status" value="1"/>
</dbReference>
<dbReference type="CDD" id="cd02070">
    <property type="entry name" value="corrinoid_protein_B12-BD"/>
    <property type="match status" value="1"/>
</dbReference>
<dbReference type="SMART" id="SM01018">
    <property type="entry name" value="B12-binding_2"/>
    <property type="match status" value="1"/>
</dbReference>